<dbReference type="Pfam" id="PF00486">
    <property type="entry name" value="Trans_reg_C"/>
    <property type="match status" value="1"/>
</dbReference>
<dbReference type="PROSITE" id="PS50110">
    <property type="entry name" value="RESPONSE_REGULATORY"/>
    <property type="match status" value="1"/>
</dbReference>
<evidence type="ECO:0000256" key="10">
    <source>
        <dbReference type="PROSITE-ProRule" id="PRU01091"/>
    </source>
</evidence>
<dbReference type="Gene3D" id="1.10.10.10">
    <property type="entry name" value="Winged helix-like DNA-binding domain superfamily/Winged helix DNA-binding domain"/>
    <property type="match status" value="1"/>
</dbReference>
<dbReference type="Pfam" id="PF00072">
    <property type="entry name" value="Response_reg"/>
    <property type="match status" value="1"/>
</dbReference>
<dbReference type="Gene3D" id="6.10.250.690">
    <property type="match status" value="1"/>
</dbReference>
<keyword evidence="6 10" id="KW-0238">DNA-binding</keyword>
<sequence>MSTLTHILLVEDDPAIGSLVCSFLERSGFRTTHLPHGKGVERVLTDDPPHLVLLDLLLPGEGGLSIARQIRMSHPTPIIMLTAMSEERDRISGLDLGADDYVTKPFSTRELVSRIRAVLRRTESAANGRKLAPVSYSFAGWELDAKARELFDPVGVRVELTSAEFELLRTFCKHPGEVLSRDALMKLAQGRRVEPYDRSVDTLVSRIRSKIEPEEASPSLIKTVRHSGYVFTVSVIVTEQS</sequence>
<evidence type="ECO:0000259" key="11">
    <source>
        <dbReference type="PROSITE" id="PS50110"/>
    </source>
</evidence>
<feature type="DNA-binding region" description="OmpR/PhoB-type" evidence="10">
    <location>
        <begin position="133"/>
        <end position="233"/>
    </location>
</feature>
<accession>A0A3S8U795</accession>
<dbReference type="AlphaFoldDB" id="A0A3S8U795"/>
<dbReference type="InterPro" id="IPR011006">
    <property type="entry name" value="CheY-like_superfamily"/>
</dbReference>
<dbReference type="InterPro" id="IPR001789">
    <property type="entry name" value="Sig_transdc_resp-reg_receiver"/>
</dbReference>
<proteinExistence type="predicted"/>
<evidence type="ECO:0000256" key="5">
    <source>
        <dbReference type="ARBA" id="ARBA00023015"/>
    </source>
</evidence>
<keyword evidence="2" id="KW-0963">Cytoplasm</keyword>
<dbReference type="Gene3D" id="3.40.50.2300">
    <property type="match status" value="1"/>
</dbReference>
<dbReference type="SUPFAM" id="SSF46894">
    <property type="entry name" value="C-terminal effector domain of the bipartite response regulators"/>
    <property type="match status" value="1"/>
</dbReference>
<reference evidence="13 14" key="1">
    <citation type="submission" date="2018-12" db="EMBL/GenBank/DDBJ databases">
        <title>Complete genome sequencing of Tabrizicola sp. K13M18.</title>
        <authorList>
            <person name="Bae J.-W."/>
        </authorList>
    </citation>
    <scope>NUCLEOTIDE SEQUENCE [LARGE SCALE GENOMIC DNA]</scope>
    <source>
        <strain evidence="13 14">K13M18</strain>
    </source>
</reference>
<dbReference type="PANTHER" id="PTHR48111">
    <property type="entry name" value="REGULATOR OF RPOS"/>
    <property type="match status" value="1"/>
</dbReference>
<evidence type="ECO:0000256" key="3">
    <source>
        <dbReference type="ARBA" id="ARBA00022553"/>
    </source>
</evidence>
<evidence type="ECO:0000313" key="14">
    <source>
        <dbReference type="Proteomes" id="UP000282002"/>
    </source>
</evidence>
<keyword evidence="14" id="KW-1185">Reference proteome</keyword>
<dbReference type="OrthoDB" id="9802426at2"/>
<dbReference type="GO" id="GO:0000976">
    <property type="term" value="F:transcription cis-regulatory region binding"/>
    <property type="evidence" value="ECO:0007669"/>
    <property type="project" value="TreeGrafter"/>
</dbReference>
<dbReference type="SMART" id="SM00448">
    <property type="entry name" value="REC"/>
    <property type="match status" value="1"/>
</dbReference>
<evidence type="ECO:0000256" key="7">
    <source>
        <dbReference type="ARBA" id="ARBA00023163"/>
    </source>
</evidence>
<keyword evidence="7" id="KW-0804">Transcription</keyword>
<evidence type="ECO:0000256" key="8">
    <source>
        <dbReference type="ARBA" id="ARBA00067337"/>
    </source>
</evidence>
<dbReference type="Proteomes" id="UP000282002">
    <property type="component" value="Chromosome"/>
</dbReference>
<dbReference type="EMBL" id="CP034328">
    <property type="protein sequence ID" value="AZL59526.1"/>
    <property type="molecule type" value="Genomic_DNA"/>
</dbReference>
<evidence type="ECO:0000259" key="12">
    <source>
        <dbReference type="PROSITE" id="PS51755"/>
    </source>
</evidence>
<dbReference type="FunFam" id="1.10.10.10:FF:000099">
    <property type="entry name" value="Two-component system response regulator TorR"/>
    <property type="match status" value="1"/>
</dbReference>
<dbReference type="PANTHER" id="PTHR48111:SF4">
    <property type="entry name" value="DNA-BINDING DUAL TRANSCRIPTIONAL REGULATOR OMPR"/>
    <property type="match status" value="1"/>
</dbReference>
<protein>
    <recommendedName>
        <fullName evidence="8">Regulatory protein VirG</fullName>
    </recommendedName>
</protein>
<keyword evidence="3 9" id="KW-0597">Phosphoprotein</keyword>
<evidence type="ECO:0000256" key="4">
    <source>
        <dbReference type="ARBA" id="ARBA00023012"/>
    </source>
</evidence>
<dbReference type="RefSeq" id="WP_125325721.1">
    <property type="nucleotide sequence ID" value="NZ_CP034328.1"/>
</dbReference>
<name>A0A3S8U795_9RHOB</name>
<gene>
    <name evidence="13" type="ORF">EI545_12195</name>
</gene>
<evidence type="ECO:0000256" key="9">
    <source>
        <dbReference type="PROSITE-ProRule" id="PRU00169"/>
    </source>
</evidence>
<dbReference type="GO" id="GO:0000156">
    <property type="term" value="F:phosphorelay response regulator activity"/>
    <property type="evidence" value="ECO:0007669"/>
    <property type="project" value="TreeGrafter"/>
</dbReference>
<keyword evidence="5" id="KW-0805">Transcription regulation</keyword>
<dbReference type="SUPFAM" id="SSF52172">
    <property type="entry name" value="CheY-like"/>
    <property type="match status" value="1"/>
</dbReference>
<dbReference type="PROSITE" id="PS51755">
    <property type="entry name" value="OMPR_PHOB"/>
    <property type="match status" value="1"/>
</dbReference>
<evidence type="ECO:0000256" key="2">
    <source>
        <dbReference type="ARBA" id="ARBA00022490"/>
    </source>
</evidence>
<dbReference type="GO" id="GO:0005829">
    <property type="term" value="C:cytosol"/>
    <property type="evidence" value="ECO:0007669"/>
    <property type="project" value="TreeGrafter"/>
</dbReference>
<comment type="subcellular location">
    <subcellularLocation>
        <location evidence="1">Cytoplasm</location>
    </subcellularLocation>
</comment>
<dbReference type="GO" id="GO:0006355">
    <property type="term" value="P:regulation of DNA-templated transcription"/>
    <property type="evidence" value="ECO:0007669"/>
    <property type="project" value="InterPro"/>
</dbReference>
<dbReference type="InterPro" id="IPR001867">
    <property type="entry name" value="OmpR/PhoB-type_DNA-bd"/>
</dbReference>
<feature type="domain" description="OmpR/PhoB-type" evidence="12">
    <location>
        <begin position="133"/>
        <end position="233"/>
    </location>
</feature>
<evidence type="ECO:0000256" key="6">
    <source>
        <dbReference type="ARBA" id="ARBA00023125"/>
    </source>
</evidence>
<organism evidence="13 14">
    <name type="scientific">Tabrizicola piscis</name>
    <dbReference type="NCBI Taxonomy" id="2494374"/>
    <lineage>
        <taxon>Bacteria</taxon>
        <taxon>Pseudomonadati</taxon>
        <taxon>Pseudomonadota</taxon>
        <taxon>Alphaproteobacteria</taxon>
        <taxon>Rhodobacterales</taxon>
        <taxon>Paracoccaceae</taxon>
        <taxon>Tabrizicola</taxon>
    </lineage>
</organism>
<evidence type="ECO:0000256" key="1">
    <source>
        <dbReference type="ARBA" id="ARBA00004496"/>
    </source>
</evidence>
<keyword evidence="4" id="KW-0902">Two-component regulatory system</keyword>
<dbReference type="KEGG" id="taw:EI545_12195"/>
<dbReference type="GO" id="GO:0032993">
    <property type="term" value="C:protein-DNA complex"/>
    <property type="evidence" value="ECO:0007669"/>
    <property type="project" value="TreeGrafter"/>
</dbReference>
<dbReference type="CDD" id="cd00383">
    <property type="entry name" value="trans_reg_C"/>
    <property type="match status" value="1"/>
</dbReference>
<dbReference type="InterPro" id="IPR039420">
    <property type="entry name" value="WalR-like"/>
</dbReference>
<evidence type="ECO:0000313" key="13">
    <source>
        <dbReference type="EMBL" id="AZL59526.1"/>
    </source>
</evidence>
<feature type="domain" description="Response regulatory" evidence="11">
    <location>
        <begin position="6"/>
        <end position="119"/>
    </location>
</feature>
<dbReference type="InterPro" id="IPR016032">
    <property type="entry name" value="Sig_transdc_resp-reg_C-effctor"/>
</dbReference>
<dbReference type="SMART" id="SM00862">
    <property type="entry name" value="Trans_reg_C"/>
    <property type="match status" value="1"/>
</dbReference>
<dbReference type="InterPro" id="IPR036388">
    <property type="entry name" value="WH-like_DNA-bd_sf"/>
</dbReference>
<feature type="modified residue" description="4-aspartylphosphate" evidence="9">
    <location>
        <position position="55"/>
    </location>
</feature>